<dbReference type="AlphaFoldDB" id="A0A0F8XMY1"/>
<proteinExistence type="predicted"/>
<sequence>MQCKECGDTLLVITESLAIDEWTVLPDGGLTKPNVLDLVVKVTYIRCSFNMKHEHGAVEIRLAGATRIVPDEG</sequence>
<dbReference type="EMBL" id="LAZR01058236">
    <property type="protein sequence ID" value="KKK70338.1"/>
    <property type="molecule type" value="Genomic_DNA"/>
</dbReference>
<name>A0A0F8XMY1_9ZZZZ</name>
<comment type="caution">
    <text evidence="1">The sequence shown here is derived from an EMBL/GenBank/DDBJ whole genome shotgun (WGS) entry which is preliminary data.</text>
</comment>
<organism evidence="1">
    <name type="scientific">marine sediment metagenome</name>
    <dbReference type="NCBI Taxonomy" id="412755"/>
    <lineage>
        <taxon>unclassified sequences</taxon>
        <taxon>metagenomes</taxon>
        <taxon>ecological metagenomes</taxon>
    </lineage>
</organism>
<reference evidence="1" key="1">
    <citation type="journal article" date="2015" name="Nature">
        <title>Complex archaea that bridge the gap between prokaryotes and eukaryotes.</title>
        <authorList>
            <person name="Spang A."/>
            <person name="Saw J.H."/>
            <person name="Jorgensen S.L."/>
            <person name="Zaremba-Niedzwiedzka K."/>
            <person name="Martijn J."/>
            <person name="Lind A.E."/>
            <person name="van Eijk R."/>
            <person name="Schleper C."/>
            <person name="Guy L."/>
            <person name="Ettema T.J."/>
        </authorList>
    </citation>
    <scope>NUCLEOTIDE SEQUENCE</scope>
</reference>
<protein>
    <submittedName>
        <fullName evidence="1">Uncharacterized protein</fullName>
    </submittedName>
</protein>
<gene>
    <name evidence="1" type="ORF">LCGC14_2925000</name>
</gene>
<accession>A0A0F8XMY1</accession>
<evidence type="ECO:0000313" key="1">
    <source>
        <dbReference type="EMBL" id="KKK70338.1"/>
    </source>
</evidence>